<sequence>MFLRHFQIFFLAIAVLTPHNFAEVFPAKKPLPLHSVIEDKNFYLLSLFQTNTEISNVLASDKALEQLNSMRQQRLKLALQTCHQNSDCLLRPLTWADEDIQSVSIALTRIYQSNPDVRKIIDRELQESGAYVLYQQRGGQDLLVSAWVLCAHGLNDVLAVYGEGSRPRYPKIDSISFDTHSADFLERVTSLTEQISAVTDKLFFEPSLTAALQLLALNHRDEAGRFEPMQEKINKAALRSISSTHWDRYAFSVIVVPGEGPEDPNVALAEVGRKRTALAAEAYHAGKAPFILVSGGYVHPSQTHFAEAIEMKKALLRDYHVPEEAILVDPHARHTTTNMRNAVREIYRYGMPMNKPALVVSDPSQITYIQSQSLAERCRKELGYVPYKIVARPSNTSLIFLPSIESLQQNPMDPLDP</sequence>
<name>A0A917H9W9_9BACT</name>
<dbReference type="GO" id="GO:0005886">
    <property type="term" value="C:plasma membrane"/>
    <property type="evidence" value="ECO:0007669"/>
    <property type="project" value="TreeGrafter"/>
</dbReference>
<protein>
    <recommendedName>
        <fullName evidence="1">DUF218 domain-containing protein</fullName>
    </recommendedName>
</protein>
<dbReference type="EMBL" id="BMGT01000002">
    <property type="protein sequence ID" value="GGG72193.1"/>
    <property type="molecule type" value="Genomic_DNA"/>
</dbReference>
<dbReference type="PANTHER" id="PTHR30336">
    <property type="entry name" value="INNER MEMBRANE PROTEIN, PROBABLE PERMEASE"/>
    <property type="match status" value="1"/>
</dbReference>
<comment type="caution">
    <text evidence="2">The sequence shown here is derived from an EMBL/GenBank/DDBJ whole genome shotgun (WGS) entry which is preliminary data.</text>
</comment>
<keyword evidence="3" id="KW-1185">Reference proteome</keyword>
<evidence type="ECO:0000313" key="3">
    <source>
        <dbReference type="Proteomes" id="UP000647241"/>
    </source>
</evidence>
<dbReference type="Gene3D" id="3.40.50.620">
    <property type="entry name" value="HUPs"/>
    <property type="match status" value="1"/>
</dbReference>
<dbReference type="Proteomes" id="UP000647241">
    <property type="component" value="Unassembled WGS sequence"/>
</dbReference>
<dbReference type="InterPro" id="IPR003848">
    <property type="entry name" value="DUF218"/>
</dbReference>
<evidence type="ECO:0000259" key="1">
    <source>
        <dbReference type="Pfam" id="PF02698"/>
    </source>
</evidence>
<dbReference type="InterPro" id="IPR051599">
    <property type="entry name" value="Cell_Envelope_Assoc"/>
</dbReference>
<dbReference type="AlphaFoldDB" id="A0A917H9W9"/>
<dbReference type="InterPro" id="IPR014729">
    <property type="entry name" value="Rossmann-like_a/b/a_fold"/>
</dbReference>
<dbReference type="CDD" id="cd06259">
    <property type="entry name" value="YdcF-like"/>
    <property type="match status" value="1"/>
</dbReference>
<feature type="domain" description="DUF218" evidence="1">
    <location>
        <begin position="253"/>
        <end position="368"/>
    </location>
</feature>
<reference evidence="2" key="1">
    <citation type="journal article" date="2014" name="Int. J. Syst. Evol. Microbiol.">
        <title>Complete genome sequence of Corynebacterium casei LMG S-19264T (=DSM 44701T), isolated from a smear-ripened cheese.</title>
        <authorList>
            <consortium name="US DOE Joint Genome Institute (JGI-PGF)"/>
            <person name="Walter F."/>
            <person name="Albersmeier A."/>
            <person name="Kalinowski J."/>
            <person name="Ruckert C."/>
        </authorList>
    </citation>
    <scope>NUCLEOTIDE SEQUENCE</scope>
    <source>
        <strain evidence="2">CGMCC 1.12997</strain>
    </source>
</reference>
<gene>
    <name evidence="2" type="ORF">GCM10011585_13120</name>
</gene>
<proteinExistence type="predicted"/>
<reference evidence="2" key="2">
    <citation type="submission" date="2020-09" db="EMBL/GenBank/DDBJ databases">
        <authorList>
            <person name="Sun Q."/>
            <person name="Zhou Y."/>
        </authorList>
    </citation>
    <scope>NUCLEOTIDE SEQUENCE</scope>
    <source>
        <strain evidence="2">CGMCC 1.12997</strain>
    </source>
</reference>
<dbReference type="RefSeq" id="WP_263369084.1">
    <property type="nucleotide sequence ID" value="NZ_JAGSYJ010000002.1"/>
</dbReference>
<dbReference type="PANTHER" id="PTHR30336:SF20">
    <property type="entry name" value="DUF218 DOMAIN-CONTAINING PROTEIN"/>
    <property type="match status" value="1"/>
</dbReference>
<dbReference type="Pfam" id="PF02698">
    <property type="entry name" value="DUF218"/>
    <property type="match status" value="1"/>
</dbReference>
<evidence type="ECO:0000313" key="2">
    <source>
        <dbReference type="EMBL" id="GGG72193.1"/>
    </source>
</evidence>
<organism evidence="2 3">
    <name type="scientific">Edaphobacter dinghuensis</name>
    <dbReference type="NCBI Taxonomy" id="1560005"/>
    <lineage>
        <taxon>Bacteria</taxon>
        <taxon>Pseudomonadati</taxon>
        <taxon>Acidobacteriota</taxon>
        <taxon>Terriglobia</taxon>
        <taxon>Terriglobales</taxon>
        <taxon>Acidobacteriaceae</taxon>
        <taxon>Edaphobacter</taxon>
    </lineage>
</organism>
<accession>A0A917H9W9</accession>